<dbReference type="GO" id="GO:0005886">
    <property type="term" value="C:plasma membrane"/>
    <property type="evidence" value="ECO:0007669"/>
    <property type="project" value="UniProtKB-SubCell"/>
</dbReference>
<evidence type="ECO:0000256" key="5">
    <source>
        <dbReference type="ARBA" id="ARBA00022741"/>
    </source>
</evidence>
<dbReference type="PANTHER" id="PTHR43297">
    <property type="entry name" value="OLIGOPEPTIDE TRANSPORT ATP-BINDING PROTEIN APPD"/>
    <property type="match status" value="1"/>
</dbReference>
<sequence>MSTQSASKTVLSIENLTLALPPGADRPFALKDVSLELRVGEILCVVGESGSGKSMCASALLGLLPRAVKPTAGRVVFEDRNLLSLPNEAWRQLRGRRIAMIFQEPMTALNPVIPVGDQITETFEAHDLLSPTERRARTIALAREVGLPDPERIVESYPHQLSGGQRQRAMIAMALALEPSILVADEPTTALDVTTQAQILKLIRDLQQRRGMAVMFITHDFGVVAEIADRVAVLEKGIVVEQGTVEAVLQRPQHRYTQSLLAAVPTLTPPNRPSVDGAPLACAVFGLRKTYRGGGFLTQSREVSAAKDVSFEIRRGETLGLVGESGSGKSTIGRLIVRLLDPDAGTIRLGEIDLSTLSGSRLRAARRHIQMVFQDPFASLNPRRRIGRIIADGPVAHGVPMQEALARARELLALVGLDPRAIDRYPHEFSGGQRQRIGIARALALEPDLLVADEPVSALDVSVQAQVLKLLEELKSRLKLAMLFITHDLNVAAQICDRIAVMHQGEIVEVKPTAELLLHPEHPYTQTLLASVPGRSLRGTAPAR</sequence>
<dbReference type="FunFam" id="3.40.50.300:FF:000016">
    <property type="entry name" value="Oligopeptide ABC transporter ATP-binding component"/>
    <property type="match status" value="2"/>
</dbReference>
<dbReference type="PROSITE" id="PS50893">
    <property type="entry name" value="ABC_TRANSPORTER_2"/>
    <property type="match status" value="2"/>
</dbReference>
<dbReference type="GO" id="GO:0055085">
    <property type="term" value="P:transmembrane transport"/>
    <property type="evidence" value="ECO:0007669"/>
    <property type="project" value="UniProtKB-ARBA"/>
</dbReference>
<name>A0A512BTW6_9HYPH</name>
<dbReference type="InterPro" id="IPR050388">
    <property type="entry name" value="ABC_Ni/Peptide_Import"/>
</dbReference>
<evidence type="ECO:0000313" key="10">
    <source>
        <dbReference type="Proteomes" id="UP000321085"/>
    </source>
</evidence>
<accession>A0A512BTW6</accession>
<evidence type="ECO:0000256" key="6">
    <source>
        <dbReference type="ARBA" id="ARBA00022840"/>
    </source>
</evidence>
<dbReference type="InterPro" id="IPR017871">
    <property type="entry name" value="ABC_transporter-like_CS"/>
</dbReference>
<dbReference type="EMBL" id="BJYU01000040">
    <property type="protein sequence ID" value="GEO15390.1"/>
    <property type="molecule type" value="Genomic_DNA"/>
</dbReference>
<proteinExistence type="inferred from homology"/>
<evidence type="ECO:0000256" key="1">
    <source>
        <dbReference type="ARBA" id="ARBA00004417"/>
    </source>
</evidence>
<keyword evidence="5" id="KW-0547">Nucleotide-binding</keyword>
<dbReference type="GO" id="GO:0015833">
    <property type="term" value="P:peptide transport"/>
    <property type="evidence" value="ECO:0007669"/>
    <property type="project" value="InterPro"/>
</dbReference>
<dbReference type="InterPro" id="IPR013563">
    <property type="entry name" value="Oligopep_ABC_C"/>
</dbReference>
<comment type="caution">
    <text evidence="9">The sequence shown here is derived from an EMBL/GenBank/DDBJ whole genome shotgun (WGS) entry which is preliminary data.</text>
</comment>
<reference evidence="9 10" key="1">
    <citation type="submission" date="2019-07" db="EMBL/GenBank/DDBJ databases">
        <title>Whole genome shotgun sequence of Microvirga aerophila NBRC 106136.</title>
        <authorList>
            <person name="Hosoyama A."/>
            <person name="Uohara A."/>
            <person name="Ohji S."/>
            <person name="Ichikawa N."/>
        </authorList>
    </citation>
    <scope>NUCLEOTIDE SEQUENCE [LARGE SCALE GENOMIC DNA]</scope>
    <source>
        <strain evidence="9 10">NBRC 106136</strain>
    </source>
</reference>
<dbReference type="GO" id="GO:0016887">
    <property type="term" value="F:ATP hydrolysis activity"/>
    <property type="evidence" value="ECO:0007669"/>
    <property type="project" value="InterPro"/>
</dbReference>
<comment type="subcellular location">
    <subcellularLocation>
        <location evidence="1">Cell inner membrane</location>
        <topology evidence="1">Peripheral membrane protein</topology>
    </subcellularLocation>
</comment>
<keyword evidence="7" id="KW-0472">Membrane</keyword>
<dbReference type="SUPFAM" id="SSF52540">
    <property type="entry name" value="P-loop containing nucleoside triphosphate hydrolases"/>
    <property type="match status" value="2"/>
</dbReference>
<dbReference type="RefSeq" id="WP_147021839.1">
    <property type="nucleotide sequence ID" value="NZ_BJYU01000040.1"/>
</dbReference>
<evidence type="ECO:0000256" key="4">
    <source>
        <dbReference type="ARBA" id="ARBA00022475"/>
    </source>
</evidence>
<protein>
    <submittedName>
        <fullName evidence="9">ABC transporter ATP-binding protein</fullName>
    </submittedName>
</protein>
<feature type="domain" description="ABC transporter" evidence="8">
    <location>
        <begin position="11"/>
        <end position="261"/>
    </location>
</feature>
<dbReference type="Pfam" id="PF08352">
    <property type="entry name" value="oligo_HPY"/>
    <property type="match status" value="2"/>
</dbReference>
<keyword evidence="10" id="KW-1185">Reference proteome</keyword>
<feature type="domain" description="ABC transporter" evidence="8">
    <location>
        <begin position="291"/>
        <end position="529"/>
    </location>
</feature>
<dbReference type="GO" id="GO:0005524">
    <property type="term" value="F:ATP binding"/>
    <property type="evidence" value="ECO:0007669"/>
    <property type="project" value="UniProtKB-KW"/>
</dbReference>
<keyword evidence="3" id="KW-0813">Transport</keyword>
<evidence type="ECO:0000256" key="2">
    <source>
        <dbReference type="ARBA" id="ARBA00005417"/>
    </source>
</evidence>
<dbReference type="InterPro" id="IPR003439">
    <property type="entry name" value="ABC_transporter-like_ATP-bd"/>
</dbReference>
<dbReference type="NCBIfam" id="NF007739">
    <property type="entry name" value="PRK10419.1"/>
    <property type="match status" value="2"/>
</dbReference>
<dbReference type="SMART" id="SM00382">
    <property type="entry name" value="AAA"/>
    <property type="match status" value="2"/>
</dbReference>
<dbReference type="PROSITE" id="PS00211">
    <property type="entry name" value="ABC_TRANSPORTER_1"/>
    <property type="match status" value="2"/>
</dbReference>
<evidence type="ECO:0000256" key="3">
    <source>
        <dbReference type="ARBA" id="ARBA00022448"/>
    </source>
</evidence>
<dbReference type="Proteomes" id="UP000321085">
    <property type="component" value="Unassembled WGS sequence"/>
</dbReference>
<comment type="similarity">
    <text evidence="2">Belongs to the ABC transporter superfamily.</text>
</comment>
<dbReference type="InterPro" id="IPR027417">
    <property type="entry name" value="P-loop_NTPase"/>
</dbReference>
<dbReference type="PANTHER" id="PTHR43297:SF2">
    <property type="entry name" value="DIPEPTIDE TRANSPORT ATP-BINDING PROTEIN DPPD"/>
    <property type="match status" value="1"/>
</dbReference>
<gene>
    <name evidence="9" type="ORF">MAE02_30860</name>
</gene>
<evidence type="ECO:0000259" key="8">
    <source>
        <dbReference type="PROSITE" id="PS50893"/>
    </source>
</evidence>
<dbReference type="Pfam" id="PF00005">
    <property type="entry name" value="ABC_tran"/>
    <property type="match status" value="2"/>
</dbReference>
<evidence type="ECO:0000313" key="9">
    <source>
        <dbReference type="EMBL" id="GEO15390.1"/>
    </source>
</evidence>
<dbReference type="NCBIfam" id="NF008453">
    <property type="entry name" value="PRK11308.1"/>
    <property type="match status" value="2"/>
</dbReference>
<dbReference type="Gene3D" id="3.40.50.300">
    <property type="entry name" value="P-loop containing nucleotide triphosphate hydrolases"/>
    <property type="match status" value="2"/>
</dbReference>
<dbReference type="AlphaFoldDB" id="A0A512BTW6"/>
<keyword evidence="6 9" id="KW-0067">ATP-binding</keyword>
<evidence type="ECO:0000256" key="7">
    <source>
        <dbReference type="ARBA" id="ARBA00023136"/>
    </source>
</evidence>
<dbReference type="InterPro" id="IPR003593">
    <property type="entry name" value="AAA+_ATPase"/>
</dbReference>
<organism evidence="9 10">
    <name type="scientific">Microvirga aerophila</name>
    <dbReference type="NCBI Taxonomy" id="670291"/>
    <lineage>
        <taxon>Bacteria</taxon>
        <taxon>Pseudomonadati</taxon>
        <taxon>Pseudomonadota</taxon>
        <taxon>Alphaproteobacteria</taxon>
        <taxon>Hyphomicrobiales</taxon>
        <taxon>Methylobacteriaceae</taxon>
        <taxon>Microvirga</taxon>
    </lineage>
</organism>
<keyword evidence="4" id="KW-1003">Cell membrane</keyword>
<dbReference type="CDD" id="cd03257">
    <property type="entry name" value="ABC_NikE_OppD_transporters"/>
    <property type="match status" value="2"/>
</dbReference>